<protein>
    <submittedName>
        <fullName evidence="1">Uncharacterized protein</fullName>
    </submittedName>
</protein>
<keyword evidence="2" id="KW-1185">Reference proteome</keyword>
<gene>
    <name evidence="1" type="ORF">GCM10022207_63400</name>
</gene>
<reference evidence="2" key="1">
    <citation type="journal article" date="2019" name="Int. J. Syst. Evol. Microbiol.">
        <title>The Global Catalogue of Microorganisms (GCM) 10K type strain sequencing project: providing services to taxonomists for standard genome sequencing and annotation.</title>
        <authorList>
            <consortium name="The Broad Institute Genomics Platform"/>
            <consortium name="The Broad Institute Genome Sequencing Center for Infectious Disease"/>
            <person name="Wu L."/>
            <person name="Ma J."/>
        </authorList>
    </citation>
    <scope>NUCLEOTIDE SEQUENCE [LARGE SCALE GENOMIC DNA]</scope>
    <source>
        <strain evidence="2">JCM 16578</strain>
    </source>
</reference>
<sequence length="100" mass="10057">MSGDVVRAPVSGFTQSTSGRIAAAGEPVDVAGMIAVPSAAPSGVGMRGDATAAPVAARKPRRLNAPPCPVCSLMEKILLMPDAMVPRGSGAAGEYPRTRP</sequence>
<dbReference type="EMBL" id="BAAAZA010000023">
    <property type="protein sequence ID" value="GAA3887388.1"/>
    <property type="molecule type" value="Genomic_DNA"/>
</dbReference>
<organism evidence="1 2">
    <name type="scientific">Streptomyces lannensis</name>
    <dbReference type="NCBI Taxonomy" id="766498"/>
    <lineage>
        <taxon>Bacteria</taxon>
        <taxon>Bacillati</taxon>
        <taxon>Actinomycetota</taxon>
        <taxon>Actinomycetes</taxon>
        <taxon>Kitasatosporales</taxon>
        <taxon>Streptomycetaceae</taxon>
        <taxon>Streptomyces</taxon>
    </lineage>
</organism>
<proteinExistence type="predicted"/>
<name>A0ABP7KU84_9ACTN</name>
<evidence type="ECO:0000313" key="1">
    <source>
        <dbReference type="EMBL" id="GAA3887388.1"/>
    </source>
</evidence>
<accession>A0ABP7KU84</accession>
<comment type="caution">
    <text evidence="1">The sequence shown here is derived from an EMBL/GenBank/DDBJ whole genome shotgun (WGS) entry which is preliminary data.</text>
</comment>
<evidence type="ECO:0000313" key="2">
    <source>
        <dbReference type="Proteomes" id="UP001501563"/>
    </source>
</evidence>
<dbReference type="Proteomes" id="UP001501563">
    <property type="component" value="Unassembled WGS sequence"/>
</dbReference>